<dbReference type="NCBIfam" id="TIGR01901">
    <property type="entry name" value="adhes_NPXG"/>
    <property type="match status" value="1"/>
</dbReference>
<gene>
    <name evidence="3" type="ORF">PROAA_1600005</name>
</gene>
<feature type="domain" description="Filamentous haemagglutinin FhaB/tRNA nuclease CdiA-like TPS" evidence="2">
    <location>
        <begin position="34"/>
        <end position="150"/>
    </location>
</feature>
<dbReference type="Gene3D" id="2.160.20.10">
    <property type="entry name" value="Single-stranded right-handed beta-helix, Pectin lyase-like"/>
    <property type="match status" value="2"/>
</dbReference>
<dbReference type="InterPro" id="IPR012334">
    <property type="entry name" value="Pectin_lyas_fold"/>
</dbReference>
<dbReference type="SUPFAM" id="SSF51126">
    <property type="entry name" value="Pectin lyase-like"/>
    <property type="match status" value="1"/>
</dbReference>
<organism evidence="3 4">
    <name type="scientific">Candidatus Propionivibrio aalborgensis</name>
    <dbReference type="NCBI Taxonomy" id="1860101"/>
    <lineage>
        <taxon>Bacteria</taxon>
        <taxon>Pseudomonadati</taxon>
        <taxon>Pseudomonadota</taxon>
        <taxon>Betaproteobacteria</taxon>
        <taxon>Rhodocyclales</taxon>
        <taxon>Rhodocyclaceae</taxon>
        <taxon>Propionivibrio</taxon>
    </lineage>
</organism>
<reference evidence="3 4" key="1">
    <citation type="submission" date="2016-06" db="EMBL/GenBank/DDBJ databases">
        <authorList>
            <person name="Kjaerup R.B."/>
            <person name="Dalgaard T.S."/>
            <person name="Juul-Madsen H.R."/>
        </authorList>
    </citation>
    <scope>NUCLEOTIDE SEQUENCE [LARGE SCALE GENOMIC DNA]</scope>
    <source>
        <strain evidence="3">2</strain>
    </source>
</reference>
<name>A0A1A8XKG2_9RHOO</name>
<dbReference type="Pfam" id="PF05860">
    <property type="entry name" value="TPS"/>
    <property type="match status" value="1"/>
</dbReference>
<proteinExistence type="predicted"/>
<evidence type="ECO:0000313" key="4">
    <source>
        <dbReference type="Proteomes" id="UP000199600"/>
    </source>
</evidence>
<dbReference type="InterPro" id="IPR008638">
    <property type="entry name" value="FhaB/CdiA-like_TPS"/>
</dbReference>
<accession>A0A1A8XKG2</accession>
<dbReference type="EMBL" id="FLQY01000069">
    <property type="protein sequence ID" value="SBT05625.1"/>
    <property type="molecule type" value="Genomic_DNA"/>
</dbReference>
<feature type="signal peptide" evidence="1">
    <location>
        <begin position="1"/>
        <end position="29"/>
    </location>
</feature>
<keyword evidence="4" id="KW-1185">Reference proteome</keyword>
<dbReference type="AlphaFoldDB" id="A0A1A8XKG2"/>
<keyword evidence="1" id="KW-0732">Signal</keyword>
<dbReference type="InterPro" id="IPR011050">
    <property type="entry name" value="Pectin_lyase_fold/virulence"/>
</dbReference>
<evidence type="ECO:0000259" key="2">
    <source>
        <dbReference type="SMART" id="SM00912"/>
    </source>
</evidence>
<sequence>MSTLNLPRCTFLPWAILLTGVFFPLAASAQIATDSSLGQGAQVLAGPAYVIPETLGKLSGNNLFHSFETFNIQGGESATFTTATAGISNVISRVTGGAVSQINGTLSLVAASGQPNFYFINPAGVTFGAGAWINVPGAFHASTGNYIKFPDGNFYADTASASTFSSAEPAAYGFLGATTAPLIVKDSVLYNPAGGIALTAGDLTIDNAILQTGSGDIRIVANGAGPAEIGTSGALPAASGLLDISNGSFVYTAAGGNIGISAGDAAIRGGALIATDTSVANPAGAITMTLANLAIDGARVISRTVGSGNAGALAVDVADSIVLSNASQISSDSFGSGHSGTISLHASNDINILTDSFVSSDSYDAGNPGTINISSHNLTVDGTGGQSLTQISSQAFGVSQGNVGSINTTTSGTLSLIHGGKIVTSTYAPGGAGDIQVATGTLLLDGRNYGGSTGIFSTADFFSSGNAGTVNVDVAGDAQILHYGGISSDTWSQGNGGNVVFKANNLLIDAMGNGAGAGITSEARAGSAGQGGSVVVDVTGHLQLAELGFISTATSAQGNAGPVSVMAGQLTIDGKASGLAAIDSSSLTGSTGNAGQVSVTVAGDTLLTHGGLIRSDTQTAGQGGTVAVSIGGDLRVDQDGRISSAANNSGNAGNVGINVSGNLDVGGGGQIRSNTYGSGNAGQIDISASQVNLARGNIDDWAWIRSDTSGSGAGGSVNVRATKSINLSEGGFISSDSYSTGNSGTVSVSAPSIQIGGGLLLYGAAISSDAYAAGNAGRVEVAAQTLTIEGGDSYFPTGIASRSAYGSSGNAGTADVNASGALNVLSGGVITSSTGGSGRGGEVLLRAGPIAVNGTGSQIGAAASSFSTGQPGSVTVLSDSTIALGAGGALSIENDGNNAQPSTVTPTTLTVQAVNLTMNSGSIKANSTGNVDAGTLQIGFSDQLSLILSSITTSANSGNGGAINIQGGQQIYLQDSQITTSVQGLTGNGGDINLSAKALVMNTGFIQANTTAQNATGGNIAINVQTLLASGNTLFLGGQTPYTFAPGVFGFNVIQAAAPTGISGTVNVTAPVLDISGALTGLTAKVVDSGGLGRNPCQTTVGSSLSQAGRGGFPASSLDLLGPESTPKAASAVNRLPSIDLMGLAYIGHECAKA</sequence>
<evidence type="ECO:0000256" key="1">
    <source>
        <dbReference type="SAM" id="SignalP"/>
    </source>
</evidence>
<feature type="chain" id="PRO_5008381498" description="Filamentous haemagglutinin FhaB/tRNA nuclease CdiA-like TPS domain-containing protein" evidence="1">
    <location>
        <begin position="30"/>
        <end position="1154"/>
    </location>
</feature>
<dbReference type="SMART" id="SM00912">
    <property type="entry name" value="Haemagg_act"/>
    <property type="match status" value="1"/>
</dbReference>
<protein>
    <recommendedName>
        <fullName evidence="2">Filamentous haemagglutinin FhaB/tRNA nuclease CdiA-like TPS domain-containing protein</fullName>
    </recommendedName>
</protein>
<dbReference type="Proteomes" id="UP000199600">
    <property type="component" value="Unassembled WGS sequence"/>
</dbReference>
<evidence type="ECO:0000313" key="3">
    <source>
        <dbReference type="EMBL" id="SBT05625.1"/>
    </source>
</evidence>
<dbReference type="RefSeq" id="WP_186410231.1">
    <property type="nucleotide sequence ID" value="NZ_FLQY01000069.1"/>
</dbReference>